<dbReference type="RefSeq" id="WP_107821298.1">
    <property type="nucleotide sequence ID" value="NZ_OY782574.1"/>
</dbReference>
<sequence>MKLHLKISLLLLSFAAVLIISFTSITYVNRAVQDVFMKENERNQAQIIDKVIAIKFGSLKQIVDDNSAWDELIEYTHKPDSVWAIDNIDFMVNVFNHSTVMVFNQDDELIHQFSDSSLIGSYYQPDKTAIKNIFAQSAYCHYFQYSGNQLIEFYGATIVPSADATERKTEPQGYLLVGEEWDEAYLNNLYESTGFDTELIATTDSSPIELDRERECIIKELHGANGKTVAKVVFSRVSPIQRDLNNFLLLTLLISFIALLALIVFILYFRRILVEPFSIINRTLETNNQRFLDRLRSKTPEFVKLKELILNFFKQQEELKSNNARLLELNGTKDKLFSIIGHDLRNPIGNILSASGIMIESIQEQDSENIEILLSLIEKESGEALNLLETLLDWAKTQTGKLQYSPKRVHLKEIIDRVSTNLSFSARMKEIKIETVGNVDFEVYADYNMIVTILRNLISNAIKFTNPGGWIRISALRNENEIEFQVEDNGIGMDVKAAGRLFKAETNYSTYGTANEKGTGLGLIICKEFIEKHGGSIRVESEKGKGSCFIFNIVEKKISQQEQ</sequence>
<feature type="transmembrane region" description="Helical" evidence="6">
    <location>
        <begin position="247"/>
        <end position="269"/>
    </location>
</feature>
<dbReference type="EMBL" id="QAAD01000003">
    <property type="protein sequence ID" value="PTN09917.1"/>
    <property type="molecule type" value="Genomic_DNA"/>
</dbReference>
<dbReference type="CDD" id="cd00082">
    <property type="entry name" value="HisKA"/>
    <property type="match status" value="1"/>
</dbReference>
<keyword evidence="9" id="KW-1185">Reference proteome</keyword>
<evidence type="ECO:0000313" key="8">
    <source>
        <dbReference type="EMBL" id="PTN09917.1"/>
    </source>
</evidence>
<dbReference type="InterPro" id="IPR007892">
    <property type="entry name" value="CHASE4"/>
</dbReference>
<dbReference type="SMART" id="SM00388">
    <property type="entry name" value="HisKA"/>
    <property type="match status" value="1"/>
</dbReference>
<dbReference type="InterPro" id="IPR036890">
    <property type="entry name" value="HATPase_C_sf"/>
</dbReference>
<feature type="domain" description="Histidine kinase" evidence="7">
    <location>
        <begin position="339"/>
        <end position="557"/>
    </location>
</feature>
<keyword evidence="6" id="KW-0472">Membrane</keyword>
<accession>A0A2T5C4Z9</accession>
<dbReference type="FunFam" id="3.30.565.10:FF:000006">
    <property type="entry name" value="Sensor histidine kinase WalK"/>
    <property type="match status" value="1"/>
</dbReference>
<keyword evidence="3" id="KW-0597">Phosphoprotein</keyword>
<dbReference type="GO" id="GO:0005886">
    <property type="term" value="C:plasma membrane"/>
    <property type="evidence" value="ECO:0007669"/>
    <property type="project" value="TreeGrafter"/>
</dbReference>
<keyword evidence="5 8" id="KW-0418">Kinase</keyword>
<dbReference type="Gene3D" id="3.30.565.10">
    <property type="entry name" value="Histidine kinase-like ATPase, C-terminal domain"/>
    <property type="match status" value="1"/>
</dbReference>
<evidence type="ECO:0000259" key="7">
    <source>
        <dbReference type="PROSITE" id="PS50109"/>
    </source>
</evidence>
<comment type="catalytic activity">
    <reaction evidence="1">
        <text>ATP + protein L-histidine = ADP + protein N-phospho-L-histidine.</text>
        <dbReference type="EC" id="2.7.13.3"/>
    </reaction>
</comment>
<evidence type="ECO:0000256" key="1">
    <source>
        <dbReference type="ARBA" id="ARBA00000085"/>
    </source>
</evidence>
<evidence type="ECO:0000313" key="9">
    <source>
        <dbReference type="Proteomes" id="UP000243525"/>
    </source>
</evidence>
<keyword evidence="6" id="KW-1133">Transmembrane helix</keyword>
<dbReference type="InterPro" id="IPR003594">
    <property type="entry name" value="HATPase_dom"/>
</dbReference>
<dbReference type="Gene3D" id="1.10.287.130">
    <property type="match status" value="1"/>
</dbReference>
<dbReference type="CDD" id="cd00075">
    <property type="entry name" value="HATPase"/>
    <property type="match status" value="1"/>
</dbReference>
<dbReference type="PANTHER" id="PTHR43047">
    <property type="entry name" value="TWO-COMPONENT HISTIDINE PROTEIN KINASE"/>
    <property type="match status" value="1"/>
</dbReference>
<dbReference type="Pfam" id="PF02518">
    <property type="entry name" value="HATPase_c"/>
    <property type="match status" value="1"/>
</dbReference>
<dbReference type="GO" id="GO:0009927">
    <property type="term" value="F:histidine phosphotransfer kinase activity"/>
    <property type="evidence" value="ECO:0007669"/>
    <property type="project" value="TreeGrafter"/>
</dbReference>
<dbReference type="Pfam" id="PF00512">
    <property type="entry name" value="HisKA"/>
    <property type="match status" value="1"/>
</dbReference>
<evidence type="ECO:0000256" key="5">
    <source>
        <dbReference type="ARBA" id="ARBA00022777"/>
    </source>
</evidence>
<comment type="caution">
    <text evidence="8">The sequence shown here is derived from an EMBL/GenBank/DDBJ whole genome shotgun (WGS) entry which is preliminary data.</text>
</comment>
<dbReference type="InterPro" id="IPR003661">
    <property type="entry name" value="HisK_dim/P_dom"/>
</dbReference>
<dbReference type="Proteomes" id="UP000243525">
    <property type="component" value="Unassembled WGS sequence"/>
</dbReference>
<dbReference type="GO" id="GO:0000155">
    <property type="term" value="F:phosphorelay sensor kinase activity"/>
    <property type="evidence" value="ECO:0007669"/>
    <property type="project" value="InterPro"/>
</dbReference>
<dbReference type="SMART" id="SM00387">
    <property type="entry name" value="HATPase_c"/>
    <property type="match status" value="1"/>
</dbReference>
<dbReference type="AlphaFoldDB" id="A0A2T5C4Z9"/>
<organism evidence="8 9">
    <name type="scientific">Mangrovibacterium marinum</name>
    <dbReference type="NCBI Taxonomy" id="1639118"/>
    <lineage>
        <taxon>Bacteria</taxon>
        <taxon>Pseudomonadati</taxon>
        <taxon>Bacteroidota</taxon>
        <taxon>Bacteroidia</taxon>
        <taxon>Marinilabiliales</taxon>
        <taxon>Prolixibacteraceae</taxon>
        <taxon>Mangrovibacterium</taxon>
    </lineage>
</organism>
<dbReference type="EC" id="2.7.13.3" evidence="2"/>
<protein>
    <recommendedName>
        <fullName evidence="2">histidine kinase</fullName>
        <ecNumber evidence="2">2.7.13.3</ecNumber>
    </recommendedName>
</protein>
<dbReference type="PROSITE" id="PS50109">
    <property type="entry name" value="HIS_KIN"/>
    <property type="match status" value="1"/>
</dbReference>
<evidence type="ECO:0000256" key="3">
    <source>
        <dbReference type="ARBA" id="ARBA00022553"/>
    </source>
</evidence>
<reference evidence="8 9" key="1">
    <citation type="submission" date="2018-04" db="EMBL/GenBank/DDBJ databases">
        <title>Genomic Encyclopedia of Archaeal and Bacterial Type Strains, Phase II (KMG-II): from individual species to whole genera.</title>
        <authorList>
            <person name="Goeker M."/>
        </authorList>
    </citation>
    <scope>NUCLEOTIDE SEQUENCE [LARGE SCALE GENOMIC DNA]</scope>
    <source>
        <strain evidence="8 9">DSM 28823</strain>
    </source>
</reference>
<dbReference type="SUPFAM" id="SSF47384">
    <property type="entry name" value="Homodimeric domain of signal transducing histidine kinase"/>
    <property type="match status" value="1"/>
</dbReference>
<dbReference type="SUPFAM" id="SSF55874">
    <property type="entry name" value="ATPase domain of HSP90 chaperone/DNA topoisomerase II/histidine kinase"/>
    <property type="match status" value="1"/>
</dbReference>
<keyword evidence="6" id="KW-0812">Transmembrane</keyword>
<keyword evidence="4" id="KW-0808">Transferase</keyword>
<gene>
    <name evidence="8" type="ORF">C8N47_103214</name>
</gene>
<proteinExistence type="predicted"/>
<name>A0A2T5C4Z9_9BACT</name>
<dbReference type="Pfam" id="PF05228">
    <property type="entry name" value="CHASE4"/>
    <property type="match status" value="1"/>
</dbReference>
<dbReference type="InterPro" id="IPR004358">
    <property type="entry name" value="Sig_transdc_His_kin-like_C"/>
</dbReference>
<dbReference type="PRINTS" id="PR00344">
    <property type="entry name" value="BCTRLSENSOR"/>
</dbReference>
<dbReference type="InterPro" id="IPR005467">
    <property type="entry name" value="His_kinase_dom"/>
</dbReference>
<dbReference type="PANTHER" id="PTHR43047:SF72">
    <property type="entry name" value="OSMOSENSING HISTIDINE PROTEIN KINASE SLN1"/>
    <property type="match status" value="1"/>
</dbReference>
<evidence type="ECO:0000256" key="6">
    <source>
        <dbReference type="SAM" id="Phobius"/>
    </source>
</evidence>
<evidence type="ECO:0000256" key="4">
    <source>
        <dbReference type="ARBA" id="ARBA00022679"/>
    </source>
</evidence>
<dbReference type="InterPro" id="IPR036097">
    <property type="entry name" value="HisK_dim/P_sf"/>
</dbReference>
<evidence type="ECO:0000256" key="2">
    <source>
        <dbReference type="ARBA" id="ARBA00012438"/>
    </source>
</evidence>
<dbReference type="OrthoDB" id="594725at2"/>